<comment type="subcellular location">
    <subcellularLocation>
        <location evidence="1">Cytoplasm</location>
    </subcellularLocation>
</comment>
<sequence>MADKPTRISGKATKCKAKKDSTSDWEFSKSTIRERNEKMFNNELLSDIHFIVGPLGASKRIPAHKYVLAIGSSVFFAMFNGDLAENKEEIHIPDVEPKAFLALLRYLYCDEVCLEADTVLATLYASKKYIVPYLAHACVEFLETSLSYRNACVLLSQSCLFEDEDLTQRCWEVIDAQTELSLKAEGFTDVDGKTLRSIVCRESLSVNETAVFDAANRWAEAECIRNNVEPTGKNKREALKDSLFLLRIPTMSLQEFADGPATSDLLTKEEIIQIFVWYSATTKPELTFPTEHRRGLTPHCCHRFQSTAYRSNQWRYRGRCDSIRFMADKRVFIAGYGLYGSSTGAANYKAHIKLSQNGKVLSEETAGFFSDGCSKTFSVWFKHSVQCEPGIFYTASAILDGNELSYFGQEGLSEVVCDGITIQFQCSSDSTNGTGVQGGQIPELIFYY</sequence>
<evidence type="ECO:0000256" key="1">
    <source>
        <dbReference type="ARBA" id="ARBA00004496"/>
    </source>
</evidence>
<dbReference type="Pfam" id="PF00651">
    <property type="entry name" value="BTB"/>
    <property type="match status" value="1"/>
</dbReference>
<dbReference type="OMA" id="HIRFPAM"/>
<keyword evidence="5" id="KW-1185">Reference proteome</keyword>
<reference evidence="4" key="3">
    <citation type="submission" date="2025-08" db="UniProtKB">
        <authorList>
            <consortium name="Ensembl"/>
        </authorList>
    </citation>
    <scope>IDENTIFICATION</scope>
</reference>
<dbReference type="InterPro" id="IPR038648">
    <property type="entry name" value="PHR_sf"/>
</dbReference>
<accession>F7B5K2</accession>
<evidence type="ECO:0000259" key="3">
    <source>
        <dbReference type="PROSITE" id="PS50097"/>
    </source>
</evidence>
<protein>
    <recommendedName>
        <fullName evidence="3">BTB domain-containing protein</fullName>
    </recommendedName>
</protein>
<dbReference type="InterPro" id="IPR049737">
    <property type="entry name" value="Btbd6a-like_BACK"/>
</dbReference>
<dbReference type="GeneTree" id="ENSGT00940000168793"/>
<dbReference type="FunCoup" id="F7B5K2">
    <property type="interactions" value="2"/>
</dbReference>
<dbReference type="Gene3D" id="1.25.40.420">
    <property type="match status" value="1"/>
</dbReference>
<dbReference type="InterPro" id="IPR012983">
    <property type="entry name" value="PHR"/>
</dbReference>
<proteinExistence type="predicted"/>
<dbReference type="Proteomes" id="UP000008144">
    <property type="component" value="Chromosome 4"/>
</dbReference>
<dbReference type="InterPro" id="IPR000210">
    <property type="entry name" value="BTB/POZ_dom"/>
</dbReference>
<dbReference type="SUPFAM" id="SSF54695">
    <property type="entry name" value="POZ domain"/>
    <property type="match status" value="1"/>
</dbReference>
<dbReference type="CDD" id="cd18488">
    <property type="entry name" value="BACK_BTBD3_like"/>
    <property type="match status" value="1"/>
</dbReference>
<dbReference type="Gene3D" id="3.30.710.10">
    <property type="entry name" value="Potassium Channel Kv1.1, Chain A"/>
    <property type="match status" value="1"/>
</dbReference>
<organism evidence="4 5">
    <name type="scientific">Ciona intestinalis</name>
    <name type="common">Transparent sea squirt</name>
    <name type="synonym">Ascidia intestinalis</name>
    <dbReference type="NCBI Taxonomy" id="7719"/>
    <lineage>
        <taxon>Eukaryota</taxon>
        <taxon>Metazoa</taxon>
        <taxon>Chordata</taxon>
        <taxon>Tunicata</taxon>
        <taxon>Ascidiacea</taxon>
        <taxon>Phlebobranchia</taxon>
        <taxon>Cionidae</taxon>
        <taxon>Ciona</taxon>
    </lineage>
</organism>
<dbReference type="Ensembl" id="ENSCINT00000008658.3">
    <property type="protein sequence ID" value="ENSCINP00000008658.3"/>
    <property type="gene ID" value="ENSCING00000004187.3"/>
</dbReference>
<dbReference type="InterPro" id="IPR011705">
    <property type="entry name" value="BACK"/>
</dbReference>
<feature type="domain" description="BTB" evidence="3">
    <location>
        <begin position="46"/>
        <end position="116"/>
    </location>
</feature>
<dbReference type="FunFam" id="2.60.120.820:FF:000001">
    <property type="entry name" value="BTB/POZ domain-containing protein 3"/>
    <property type="match status" value="1"/>
</dbReference>
<dbReference type="Gene3D" id="2.60.120.820">
    <property type="entry name" value="PHR domain"/>
    <property type="match status" value="1"/>
</dbReference>
<reference evidence="4" key="4">
    <citation type="submission" date="2025-09" db="UniProtKB">
        <authorList>
            <consortium name="Ensembl"/>
        </authorList>
    </citation>
    <scope>IDENTIFICATION</scope>
</reference>
<dbReference type="InParanoid" id="F7B5K2"/>
<dbReference type="FunFam" id="3.30.710.10:FF:000015">
    <property type="entry name" value="BTB/POZ domain-containing protein 3"/>
    <property type="match status" value="1"/>
</dbReference>
<dbReference type="HOGENOM" id="CLU_015899_2_1_1"/>
<dbReference type="SMART" id="SM00225">
    <property type="entry name" value="BTB"/>
    <property type="match status" value="1"/>
</dbReference>
<dbReference type="Pfam" id="PF08005">
    <property type="entry name" value="PHR"/>
    <property type="match status" value="1"/>
</dbReference>
<dbReference type="GO" id="GO:0005829">
    <property type="term" value="C:cytosol"/>
    <property type="evidence" value="ECO:0000318"/>
    <property type="project" value="GO_Central"/>
</dbReference>
<dbReference type="EMBL" id="EAAA01001926">
    <property type="status" value="NOT_ANNOTATED_CDS"/>
    <property type="molecule type" value="Genomic_DNA"/>
</dbReference>
<dbReference type="PANTHER" id="PTHR45774:SF4">
    <property type="entry name" value="AXUNDEAD, ISOFORM F"/>
    <property type="match status" value="1"/>
</dbReference>
<dbReference type="PROSITE" id="PS50097">
    <property type="entry name" value="BTB"/>
    <property type="match status" value="1"/>
</dbReference>
<dbReference type="Pfam" id="PF07707">
    <property type="entry name" value="BACK"/>
    <property type="match status" value="1"/>
</dbReference>
<evidence type="ECO:0000256" key="2">
    <source>
        <dbReference type="ARBA" id="ARBA00022490"/>
    </source>
</evidence>
<dbReference type="InterPro" id="IPR011333">
    <property type="entry name" value="SKP1/BTB/POZ_sf"/>
</dbReference>
<keyword evidence="2" id="KW-0963">Cytoplasm</keyword>
<name>F7B5K2_CIOIN</name>
<dbReference type="SMART" id="SM00875">
    <property type="entry name" value="BACK"/>
    <property type="match status" value="1"/>
</dbReference>
<dbReference type="CDD" id="cd18282">
    <property type="entry name" value="BTB_POZ_BTBD3_6"/>
    <property type="match status" value="1"/>
</dbReference>
<dbReference type="AlphaFoldDB" id="F7B5K2"/>
<evidence type="ECO:0000313" key="5">
    <source>
        <dbReference type="Proteomes" id="UP000008144"/>
    </source>
</evidence>
<dbReference type="GO" id="GO:0022008">
    <property type="term" value="P:neurogenesis"/>
    <property type="evidence" value="ECO:0000318"/>
    <property type="project" value="GO_Central"/>
</dbReference>
<reference evidence="4" key="2">
    <citation type="journal article" date="2008" name="Genome Biol.">
        <title>Improved genome assembly and evidence-based global gene model set for the chordate Ciona intestinalis: new insight into intron and operon populations.</title>
        <authorList>
            <person name="Satou Y."/>
            <person name="Mineta K."/>
            <person name="Ogasawara M."/>
            <person name="Sasakura Y."/>
            <person name="Shoguchi E."/>
            <person name="Ueno K."/>
            <person name="Yamada L."/>
            <person name="Matsumoto J."/>
            <person name="Wasserscheid J."/>
            <person name="Dewar K."/>
            <person name="Wiley G.B."/>
            <person name="Macmil S.L."/>
            <person name="Roe B.A."/>
            <person name="Zeller R.W."/>
            <person name="Hastings K.E."/>
            <person name="Lemaire P."/>
            <person name="Lindquist E."/>
            <person name="Endo T."/>
            <person name="Hotta K."/>
            <person name="Inaba K."/>
        </authorList>
    </citation>
    <scope>NUCLEOTIDE SEQUENCE [LARGE SCALE GENOMIC DNA]</scope>
    <source>
        <strain evidence="4">wild type</strain>
    </source>
</reference>
<dbReference type="PANTHER" id="PTHR45774">
    <property type="entry name" value="BTB/POZ DOMAIN-CONTAINING"/>
    <property type="match status" value="1"/>
</dbReference>
<reference evidence="5" key="1">
    <citation type="journal article" date="2002" name="Science">
        <title>The draft genome of Ciona intestinalis: insights into chordate and vertebrate origins.</title>
        <authorList>
            <person name="Dehal P."/>
            <person name="Satou Y."/>
            <person name="Campbell R.K."/>
            <person name="Chapman J."/>
            <person name="Degnan B."/>
            <person name="De Tomaso A."/>
            <person name="Davidson B."/>
            <person name="Di Gregorio A."/>
            <person name="Gelpke M."/>
            <person name="Goodstein D.M."/>
            <person name="Harafuji N."/>
            <person name="Hastings K.E."/>
            <person name="Ho I."/>
            <person name="Hotta K."/>
            <person name="Huang W."/>
            <person name="Kawashima T."/>
            <person name="Lemaire P."/>
            <person name="Martinez D."/>
            <person name="Meinertzhagen I.A."/>
            <person name="Necula S."/>
            <person name="Nonaka M."/>
            <person name="Putnam N."/>
            <person name="Rash S."/>
            <person name="Saiga H."/>
            <person name="Satake M."/>
            <person name="Terry A."/>
            <person name="Yamada L."/>
            <person name="Wang H.G."/>
            <person name="Awazu S."/>
            <person name="Azumi K."/>
            <person name="Boore J."/>
            <person name="Branno M."/>
            <person name="Chin-Bow S."/>
            <person name="DeSantis R."/>
            <person name="Doyle S."/>
            <person name="Francino P."/>
            <person name="Keys D.N."/>
            <person name="Haga S."/>
            <person name="Hayashi H."/>
            <person name="Hino K."/>
            <person name="Imai K.S."/>
            <person name="Inaba K."/>
            <person name="Kano S."/>
            <person name="Kobayashi K."/>
            <person name="Kobayashi M."/>
            <person name="Lee B.I."/>
            <person name="Makabe K.W."/>
            <person name="Manohar C."/>
            <person name="Matassi G."/>
            <person name="Medina M."/>
            <person name="Mochizuki Y."/>
            <person name="Mount S."/>
            <person name="Morishita T."/>
            <person name="Miura S."/>
            <person name="Nakayama A."/>
            <person name="Nishizaka S."/>
            <person name="Nomoto H."/>
            <person name="Ohta F."/>
            <person name="Oishi K."/>
            <person name="Rigoutsos I."/>
            <person name="Sano M."/>
            <person name="Sasaki A."/>
            <person name="Sasakura Y."/>
            <person name="Shoguchi E."/>
            <person name="Shin-i T."/>
            <person name="Spagnuolo A."/>
            <person name="Stainier D."/>
            <person name="Suzuki M.M."/>
            <person name="Tassy O."/>
            <person name="Takatori N."/>
            <person name="Tokuoka M."/>
            <person name="Yagi K."/>
            <person name="Yoshizaki F."/>
            <person name="Wada S."/>
            <person name="Zhang C."/>
            <person name="Hyatt P.D."/>
            <person name="Larimer F."/>
            <person name="Detter C."/>
            <person name="Doggett N."/>
            <person name="Glavina T."/>
            <person name="Hawkins T."/>
            <person name="Richardson P."/>
            <person name="Lucas S."/>
            <person name="Kohara Y."/>
            <person name="Levine M."/>
            <person name="Satoh N."/>
            <person name="Rokhsar D.S."/>
        </authorList>
    </citation>
    <scope>NUCLEOTIDE SEQUENCE [LARGE SCALE GENOMIC DNA]</scope>
</reference>
<evidence type="ECO:0000313" key="4">
    <source>
        <dbReference type="Ensembl" id="ENSCINP00000008658.3"/>
    </source>
</evidence>
<dbReference type="STRING" id="7719.ENSCINP00000008658"/>